<dbReference type="InterPro" id="IPR050738">
    <property type="entry name" value="Sulfatase"/>
</dbReference>
<comment type="similarity">
    <text evidence="1">Belongs to the sulfatase family.</text>
</comment>
<keyword evidence="5" id="KW-1185">Reference proteome</keyword>
<organism evidence="4 5">
    <name type="scientific">Wenzhouxiangella sediminis</name>
    <dbReference type="NCBI Taxonomy" id="1792836"/>
    <lineage>
        <taxon>Bacteria</taxon>
        <taxon>Pseudomonadati</taxon>
        <taxon>Pseudomonadota</taxon>
        <taxon>Gammaproteobacteria</taxon>
        <taxon>Chromatiales</taxon>
        <taxon>Wenzhouxiangellaceae</taxon>
        <taxon>Wenzhouxiangella</taxon>
    </lineage>
</organism>
<reference evidence="4 5" key="1">
    <citation type="submission" date="2018-08" db="EMBL/GenBank/DDBJ databases">
        <title>Wenzhouxiangella salilacus sp. nov., a novel bacterium isolated from a saline lake in Xinjiang Province, China.</title>
        <authorList>
            <person name="Han S."/>
        </authorList>
    </citation>
    <scope>NUCLEOTIDE SEQUENCE [LARGE SCALE GENOMIC DNA]</scope>
    <source>
        <strain evidence="4 5">XDB06</strain>
    </source>
</reference>
<keyword evidence="2" id="KW-0812">Transmembrane</keyword>
<gene>
    <name evidence="4" type="ORF">DZC52_09895</name>
</gene>
<dbReference type="InterPro" id="IPR017850">
    <property type="entry name" value="Alkaline_phosphatase_core_sf"/>
</dbReference>
<dbReference type="PANTHER" id="PTHR42693:SF33">
    <property type="entry name" value="ARYLSULFATASE"/>
    <property type="match status" value="1"/>
</dbReference>
<dbReference type="EMBL" id="QUZK01000038">
    <property type="protein sequence ID" value="RFF30114.1"/>
    <property type="molecule type" value="Genomic_DNA"/>
</dbReference>
<dbReference type="OrthoDB" id="9766107at2"/>
<dbReference type="Pfam" id="PF00884">
    <property type="entry name" value="Sulfatase"/>
    <property type="match status" value="1"/>
</dbReference>
<accession>A0A3E1K7T9</accession>
<protein>
    <recommendedName>
        <fullName evidence="3">Sulfatase N-terminal domain-containing protein</fullName>
    </recommendedName>
</protein>
<evidence type="ECO:0000256" key="1">
    <source>
        <dbReference type="ARBA" id="ARBA00008779"/>
    </source>
</evidence>
<dbReference type="SUPFAM" id="SSF53649">
    <property type="entry name" value="Alkaline phosphatase-like"/>
    <property type="match status" value="1"/>
</dbReference>
<feature type="transmembrane region" description="Helical" evidence="2">
    <location>
        <begin position="145"/>
        <end position="166"/>
    </location>
</feature>
<evidence type="ECO:0000256" key="2">
    <source>
        <dbReference type="SAM" id="Phobius"/>
    </source>
</evidence>
<sequence length="676" mass="73032">MRKPVEESPVKNSGLAGRVIDLWLAAGSGALVLLISVLNLIGTKGSVALNQGDLADAVREALGLPVVLTHVVAAGLVVLTLHIAYPVALCGIKRVALAGTRANESSITTLACLIMGWLFLLLVNAKSFPASTHVDLLGISDSPQLVNYFILGFGFIGIPVACLIAATRLLCRYSALSLFSVAIVLFSVAWGTLNDHPRGSAAEPNLIVIGVDSLRPDFAYGEYAFASDTPAIDSFVAAATNFVDATTPVARTFPAWASLLTGLYPHNSGIRVNLQQVSATQKDLFITHVLREHGYRTYYATDEARFSNIDQSYGFDKILTPVMGATDFLIGEALDLPLTNVFANLPFAESMLPWISGNRAVDHAYAPATFSRKLERSIDGFLEDSGDNPVFMAIHLCLPHWPYSFGSLSNVLPGPQAGDKVKEIDDSTIRSYSRALEAADIQIEGLIKHLAARGVLDHAVVALVSDHGESFHALDPVPAHKDTGETLPAAAGHGADVFGDSSYHVIVAISNFRAGEPANTRGELDRRPVQLLDVLPMMIESAKLPISIPGLDGQRRAELGETRFRPRETGVTMPGLFAAKIDQGLLARQGIESYEIGDDARIMFKGEFLESPSTLKDFGVERDGDLLISSRRDPKTGRSTDFMMVDQDQMTWQNIDEGSLLETHAEMIRWLSVLSE</sequence>
<evidence type="ECO:0000313" key="5">
    <source>
        <dbReference type="Proteomes" id="UP000260351"/>
    </source>
</evidence>
<dbReference type="AlphaFoldDB" id="A0A3E1K7T9"/>
<feature type="transmembrane region" description="Helical" evidence="2">
    <location>
        <begin position="20"/>
        <end position="42"/>
    </location>
</feature>
<dbReference type="PANTHER" id="PTHR42693">
    <property type="entry name" value="ARYLSULFATASE FAMILY MEMBER"/>
    <property type="match status" value="1"/>
</dbReference>
<feature type="transmembrane region" description="Helical" evidence="2">
    <location>
        <begin position="106"/>
        <end position="125"/>
    </location>
</feature>
<feature type="transmembrane region" description="Helical" evidence="2">
    <location>
        <begin position="173"/>
        <end position="193"/>
    </location>
</feature>
<name>A0A3E1K7T9_9GAMM</name>
<feature type="transmembrane region" description="Helical" evidence="2">
    <location>
        <begin position="62"/>
        <end position="85"/>
    </location>
</feature>
<evidence type="ECO:0000313" key="4">
    <source>
        <dbReference type="EMBL" id="RFF30114.1"/>
    </source>
</evidence>
<dbReference type="GO" id="GO:0004065">
    <property type="term" value="F:arylsulfatase activity"/>
    <property type="evidence" value="ECO:0007669"/>
    <property type="project" value="TreeGrafter"/>
</dbReference>
<feature type="domain" description="Sulfatase N-terminal" evidence="3">
    <location>
        <begin position="204"/>
        <end position="473"/>
    </location>
</feature>
<keyword evidence="2" id="KW-1133">Transmembrane helix</keyword>
<dbReference type="Gene3D" id="3.40.720.10">
    <property type="entry name" value="Alkaline Phosphatase, subunit A"/>
    <property type="match status" value="1"/>
</dbReference>
<dbReference type="InterPro" id="IPR000917">
    <property type="entry name" value="Sulfatase_N"/>
</dbReference>
<keyword evidence="2" id="KW-0472">Membrane</keyword>
<proteinExistence type="inferred from homology"/>
<evidence type="ECO:0000259" key="3">
    <source>
        <dbReference type="Pfam" id="PF00884"/>
    </source>
</evidence>
<comment type="caution">
    <text evidence="4">The sequence shown here is derived from an EMBL/GenBank/DDBJ whole genome shotgun (WGS) entry which is preliminary data.</text>
</comment>
<dbReference type="Proteomes" id="UP000260351">
    <property type="component" value="Unassembled WGS sequence"/>
</dbReference>